<feature type="transmembrane region" description="Helical" evidence="7">
    <location>
        <begin position="412"/>
        <end position="432"/>
    </location>
</feature>
<evidence type="ECO:0000313" key="10">
    <source>
        <dbReference type="Proteomes" id="UP001196413"/>
    </source>
</evidence>
<evidence type="ECO:0000256" key="6">
    <source>
        <dbReference type="ARBA" id="ARBA00038046"/>
    </source>
</evidence>
<dbReference type="Pfam" id="PF02460">
    <property type="entry name" value="Patched"/>
    <property type="match status" value="1"/>
</dbReference>
<keyword evidence="2 7" id="KW-0812">Transmembrane</keyword>
<feature type="transmembrane region" description="Helical" evidence="7">
    <location>
        <begin position="380"/>
        <end position="400"/>
    </location>
</feature>
<comment type="caution">
    <text evidence="9">The sequence shown here is derived from an EMBL/GenBank/DDBJ whole genome shotgun (WGS) entry which is preliminary data.</text>
</comment>
<keyword evidence="5" id="KW-0325">Glycoprotein</keyword>
<feature type="transmembrane region" description="Helical" evidence="7">
    <location>
        <begin position="817"/>
        <end position="839"/>
    </location>
</feature>
<dbReference type="EMBL" id="JAHQIW010007295">
    <property type="protein sequence ID" value="KAJ1373488.1"/>
    <property type="molecule type" value="Genomic_DNA"/>
</dbReference>
<evidence type="ECO:0000259" key="8">
    <source>
        <dbReference type="PROSITE" id="PS50156"/>
    </source>
</evidence>
<dbReference type="PANTHER" id="PTHR45951">
    <property type="entry name" value="PROTEIN DISPATCHED-RELATED"/>
    <property type="match status" value="1"/>
</dbReference>
<dbReference type="Gene3D" id="1.20.1640.10">
    <property type="entry name" value="Multidrug efflux transporter AcrB transmembrane domain"/>
    <property type="match status" value="2"/>
</dbReference>
<keyword evidence="3 7" id="KW-1133">Transmembrane helix</keyword>
<evidence type="ECO:0000256" key="5">
    <source>
        <dbReference type="ARBA" id="ARBA00023180"/>
    </source>
</evidence>
<dbReference type="SUPFAM" id="SSF82866">
    <property type="entry name" value="Multidrug efflux transporter AcrB transmembrane domain"/>
    <property type="match status" value="2"/>
</dbReference>
<comment type="similarity">
    <text evidence="6">Belongs to the dispatched family.</text>
</comment>
<dbReference type="GO" id="GO:0007224">
    <property type="term" value="P:smoothened signaling pathway"/>
    <property type="evidence" value="ECO:0007669"/>
    <property type="project" value="TreeGrafter"/>
</dbReference>
<feature type="transmembrane region" description="Helical" evidence="7">
    <location>
        <begin position="357"/>
        <end position="373"/>
    </location>
</feature>
<dbReference type="InterPro" id="IPR003392">
    <property type="entry name" value="PTHD_SSD"/>
</dbReference>
<dbReference type="PANTHER" id="PTHR45951:SF3">
    <property type="entry name" value="PROTEIN DISPATCHED"/>
    <property type="match status" value="1"/>
</dbReference>
<proteinExistence type="inferred from homology"/>
<dbReference type="InterPro" id="IPR000731">
    <property type="entry name" value="SSD"/>
</dbReference>
<evidence type="ECO:0000256" key="2">
    <source>
        <dbReference type="ARBA" id="ARBA00022692"/>
    </source>
</evidence>
<evidence type="ECO:0000256" key="3">
    <source>
        <dbReference type="ARBA" id="ARBA00022989"/>
    </source>
</evidence>
<feature type="transmembrane region" description="Helical" evidence="7">
    <location>
        <begin position="493"/>
        <end position="518"/>
    </location>
</feature>
<keyword evidence="4 7" id="KW-0472">Membrane</keyword>
<evidence type="ECO:0000256" key="7">
    <source>
        <dbReference type="SAM" id="Phobius"/>
    </source>
</evidence>
<name>A0AAD5RCG8_PARTN</name>
<evidence type="ECO:0000256" key="4">
    <source>
        <dbReference type="ARBA" id="ARBA00023136"/>
    </source>
</evidence>
<dbReference type="AlphaFoldDB" id="A0AAD5RCG8"/>
<feature type="transmembrane region" description="Helical" evidence="7">
    <location>
        <begin position="845"/>
        <end position="867"/>
    </location>
</feature>
<feature type="transmembrane region" description="Helical" evidence="7">
    <location>
        <begin position="920"/>
        <end position="944"/>
    </location>
</feature>
<dbReference type="PROSITE" id="PS50156">
    <property type="entry name" value="SSD"/>
    <property type="match status" value="1"/>
</dbReference>
<accession>A0AAD5RCG8</accession>
<reference evidence="9" key="1">
    <citation type="submission" date="2021-06" db="EMBL/GenBank/DDBJ databases">
        <title>Parelaphostrongylus tenuis whole genome reference sequence.</title>
        <authorList>
            <person name="Garwood T.J."/>
            <person name="Larsen P.A."/>
            <person name="Fountain-Jones N.M."/>
            <person name="Garbe J.R."/>
            <person name="Macchietto M.G."/>
            <person name="Kania S.A."/>
            <person name="Gerhold R.W."/>
            <person name="Richards J.E."/>
            <person name="Wolf T.M."/>
        </authorList>
    </citation>
    <scope>NUCLEOTIDE SEQUENCE</scope>
    <source>
        <strain evidence="9">MNPRO001-30</strain>
        <tissue evidence="9">Meninges</tissue>
    </source>
</reference>
<feature type="domain" description="SSD" evidence="8">
    <location>
        <begin position="380"/>
        <end position="524"/>
    </location>
</feature>
<feature type="transmembrane region" description="Helical" evidence="7">
    <location>
        <begin position="888"/>
        <end position="908"/>
    </location>
</feature>
<comment type="subcellular location">
    <subcellularLocation>
        <location evidence="1">Membrane</location>
        <topology evidence="1">Multi-pass membrane protein</topology>
    </subcellularLocation>
</comment>
<gene>
    <name evidence="9" type="primary">PTD-2</name>
    <name evidence="9" type="ORF">KIN20_035898</name>
</gene>
<feature type="transmembrane region" description="Helical" evidence="7">
    <location>
        <begin position="552"/>
        <end position="575"/>
    </location>
</feature>
<dbReference type="Proteomes" id="UP001196413">
    <property type="component" value="Unassembled WGS sequence"/>
</dbReference>
<keyword evidence="10" id="KW-1185">Reference proteome</keyword>
<sequence length="955" mass="107163">MEKKPDERHHLIRMQAMEAAIFDRYCTVVLCHPWKTIIITLLVTLALATTSLYLHHDVFDFDPSRGFETRGTSLANARLTLDALKRISASSMEILDAKFRGMLTKREAKTFEMGNDSAESVLLQETSRTIRSTDWNLTTLEPLLVNYDDYGTDTEPKAFDLGDPCVQYSALGTTIPYDFIDYSAKIILEVKSDKLYSLRTFRKLCDVDKVIDEIVNSSHHKLIIMSLTHSLNLPHYSNCLRFSTANTCDALNVDDIEVLRSTVQRCRKDPTLTICKSKLIGQVLNYLLPKTTESDKTYVAVLLKVSASDGAANTLDFYNDILRGLQRYFNDDVKLKGAFFNVKDNEFLRSLINDCKLAGISAALILLCFLFYSRSFMYTVIILTTMILSMGTAFFFYTMILRINFFPSLNSLAIVVMIAVGADDAFVIHTYYKKYKKAKDNLYEVGDPYVPLYKERDRVRHALRASLRHSLASMFVTSATTAVAFISNLTSDIIVIRCFGVFASLTVIANFVLVLFLVPSTMMLTFCEHEHRCSTEFDITSIISGLIHRCRYIIVLLGMVGAIAAAITIFVFPGFPLPQYNPVKLLVSSHPYEWYFENAHNFNFEWKSKFRFMEYYVIGIRSIRNTKLFDPYQQYNIDTSEFSTTMDTLSHIQENIDALTVQRGYTNYHSWLELFLSSHITCMETNQTDVIPSSCFLEFALNKLPSPFPNDFAVSPSDGPIFEKKSLRLIGYFIAVPSNVTLSMSYDAVQNVFRSIDANCKNMTAIYDSPVMCLSSSDTTKYYDIIATLAPSTLISVVISVVISLVVVILCTRRLTLSIISVAVICGVILWTTSILILLGWKFSVVESTILVLTIGLGFDFTLHFAVSYRDNNARDPKTRVSSCLSSAGQSCLLGATTSVLCGIPLLLGGTAAFSQVGSLLINLGLTSLAGATLLFPAVILCLTDNQSKMRIIRL</sequence>
<dbReference type="InterPro" id="IPR052081">
    <property type="entry name" value="Dispatched_Hh_regulator"/>
</dbReference>
<dbReference type="GO" id="GO:0016020">
    <property type="term" value="C:membrane"/>
    <property type="evidence" value="ECO:0007669"/>
    <property type="project" value="UniProtKB-SubCell"/>
</dbReference>
<evidence type="ECO:0000256" key="1">
    <source>
        <dbReference type="ARBA" id="ARBA00004141"/>
    </source>
</evidence>
<organism evidence="9 10">
    <name type="scientific">Parelaphostrongylus tenuis</name>
    <name type="common">Meningeal worm</name>
    <dbReference type="NCBI Taxonomy" id="148309"/>
    <lineage>
        <taxon>Eukaryota</taxon>
        <taxon>Metazoa</taxon>
        <taxon>Ecdysozoa</taxon>
        <taxon>Nematoda</taxon>
        <taxon>Chromadorea</taxon>
        <taxon>Rhabditida</taxon>
        <taxon>Rhabditina</taxon>
        <taxon>Rhabditomorpha</taxon>
        <taxon>Strongyloidea</taxon>
        <taxon>Metastrongylidae</taxon>
        <taxon>Parelaphostrongylus</taxon>
    </lineage>
</organism>
<evidence type="ECO:0000313" key="9">
    <source>
        <dbReference type="EMBL" id="KAJ1373488.1"/>
    </source>
</evidence>
<protein>
    <submittedName>
        <fullName evidence="9">Ptd-2p</fullName>
    </submittedName>
</protein>
<dbReference type="GO" id="GO:0022857">
    <property type="term" value="F:transmembrane transporter activity"/>
    <property type="evidence" value="ECO:0007669"/>
    <property type="project" value="TreeGrafter"/>
</dbReference>
<feature type="transmembrane region" description="Helical" evidence="7">
    <location>
        <begin position="466"/>
        <end position="487"/>
    </location>
</feature>
<feature type="transmembrane region" description="Helical" evidence="7">
    <location>
        <begin position="785"/>
        <end position="810"/>
    </location>
</feature>